<name>A0A2T8FEC2_9ACTN</name>
<sequence>MASRPPSARPRTPAATPRRGRRDDARRPPRPHLTITDPALGNSFRADAEPSARVAADELRGCLPDRITIYRRPTCEVCRGDQEVAEQVRRTGSTRSVTPRHRRSRLRELGW</sequence>
<organism evidence="2 3">
    <name type="scientific">Nocardioides gansuensis</name>
    <dbReference type="NCBI Taxonomy" id="2138300"/>
    <lineage>
        <taxon>Bacteria</taxon>
        <taxon>Bacillati</taxon>
        <taxon>Actinomycetota</taxon>
        <taxon>Actinomycetes</taxon>
        <taxon>Propionibacteriales</taxon>
        <taxon>Nocardioidaceae</taxon>
        <taxon>Nocardioides</taxon>
    </lineage>
</organism>
<keyword evidence="3" id="KW-1185">Reference proteome</keyword>
<dbReference type="InterPro" id="IPR038555">
    <property type="entry name" value="Zincin_1_sf"/>
</dbReference>
<dbReference type="EMBL" id="QDGZ01000002">
    <property type="protein sequence ID" value="PVG84040.1"/>
    <property type="molecule type" value="Genomic_DNA"/>
</dbReference>
<feature type="compositionally biased region" description="Low complexity" evidence="1">
    <location>
        <begin position="1"/>
        <end position="17"/>
    </location>
</feature>
<dbReference type="Pfam" id="PF06262">
    <property type="entry name" value="Zincin_1"/>
    <property type="match status" value="1"/>
</dbReference>
<dbReference type="SUPFAM" id="SSF55486">
    <property type="entry name" value="Metalloproteases ('zincins'), catalytic domain"/>
    <property type="match status" value="1"/>
</dbReference>
<dbReference type="Proteomes" id="UP000246018">
    <property type="component" value="Unassembled WGS sequence"/>
</dbReference>
<protein>
    <submittedName>
        <fullName evidence="2">Uncharacterized protein</fullName>
    </submittedName>
</protein>
<feature type="region of interest" description="Disordered" evidence="1">
    <location>
        <begin position="85"/>
        <end position="111"/>
    </location>
</feature>
<reference evidence="2 3" key="1">
    <citation type="submission" date="2018-04" db="EMBL/GenBank/DDBJ databases">
        <title>Genome of Nocardioides gansuensis WSJ-1.</title>
        <authorList>
            <person name="Wu S."/>
            <person name="Wang G."/>
        </authorList>
    </citation>
    <scope>NUCLEOTIDE SEQUENCE [LARGE SCALE GENOMIC DNA]</scope>
    <source>
        <strain evidence="2 3">WSJ-1</strain>
    </source>
</reference>
<evidence type="ECO:0000256" key="1">
    <source>
        <dbReference type="SAM" id="MobiDB-lite"/>
    </source>
</evidence>
<evidence type="ECO:0000313" key="2">
    <source>
        <dbReference type="EMBL" id="PVG84040.1"/>
    </source>
</evidence>
<dbReference type="AlphaFoldDB" id="A0A2T8FEC2"/>
<dbReference type="OrthoDB" id="9806895at2"/>
<evidence type="ECO:0000313" key="3">
    <source>
        <dbReference type="Proteomes" id="UP000246018"/>
    </source>
</evidence>
<dbReference type="Gene3D" id="3.30.2010.20">
    <property type="match status" value="1"/>
</dbReference>
<accession>A0A2T8FEC2</accession>
<comment type="caution">
    <text evidence="2">The sequence shown here is derived from an EMBL/GenBank/DDBJ whole genome shotgun (WGS) entry which is preliminary data.</text>
</comment>
<proteinExistence type="predicted"/>
<gene>
    <name evidence="2" type="ORF">DDE18_05700</name>
</gene>
<feature type="region of interest" description="Disordered" evidence="1">
    <location>
        <begin position="1"/>
        <end position="44"/>
    </location>
</feature>
<dbReference type="InterPro" id="IPR010428">
    <property type="entry name" value="Zincin_1"/>
</dbReference>